<dbReference type="PROSITE" id="PS51257">
    <property type="entry name" value="PROKAR_LIPOPROTEIN"/>
    <property type="match status" value="1"/>
</dbReference>
<keyword evidence="1" id="KW-0732">Signal</keyword>
<sequence length="82" mass="8020">MKFTIVASALAMAVSACATGTGGGSSGGSCNANTKQVCCNGLTNCLVQVVGKNCDGSAYCCNTEAPVGALVNVALLNCVDLL</sequence>
<dbReference type="EMBL" id="NKUJ01000925">
    <property type="protein sequence ID" value="RMI96044.1"/>
    <property type="molecule type" value="Genomic_DNA"/>
</dbReference>
<evidence type="ECO:0000256" key="1">
    <source>
        <dbReference type="SAM" id="SignalP"/>
    </source>
</evidence>
<dbReference type="AlphaFoldDB" id="A0A3M2QSY8"/>
<dbReference type="Proteomes" id="UP000277212">
    <property type="component" value="Unassembled WGS sequence"/>
</dbReference>
<dbReference type="OrthoDB" id="8115477at2759"/>
<reference evidence="2 3" key="1">
    <citation type="submission" date="2017-06" db="EMBL/GenBank/DDBJ databases">
        <title>Comparative genomic analysis of Ambrosia Fusariam Clade fungi.</title>
        <authorList>
            <person name="Stajich J.E."/>
            <person name="Carrillo J."/>
            <person name="Kijimoto T."/>
            <person name="Eskalen A."/>
            <person name="O'Donnell K."/>
            <person name="Kasson M."/>
        </authorList>
    </citation>
    <scope>NUCLEOTIDE SEQUENCE [LARGE SCALE GENOMIC DNA]</scope>
    <source>
        <strain evidence="2">UCR3666</strain>
    </source>
</reference>
<evidence type="ECO:0000313" key="3">
    <source>
        <dbReference type="Proteomes" id="UP000277212"/>
    </source>
</evidence>
<evidence type="ECO:0000313" key="2">
    <source>
        <dbReference type="EMBL" id="RMI96044.1"/>
    </source>
</evidence>
<organism evidence="2 3">
    <name type="scientific">Fusarium kuroshium</name>
    <dbReference type="NCBI Taxonomy" id="2010991"/>
    <lineage>
        <taxon>Eukaryota</taxon>
        <taxon>Fungi</taxon>
        <taxon>Dikarya</taxon>
        <taxon>Ascomycota</taxon>
        <taxon>Pezizomycotina</taxon>
        <taxon>Sordariomycetes</taxon>
        <taxon>Hypocreomycetidae</taxon>
        <taxon>Hypocreales</taxon>
        <taxon>Nectriaceae</taxon>
        <taxon>Fusarium</taxon>
        <taxon>Fusarium solani species complex</taxon>
    </lineage>
</organism>
<keyword evidence="3" id="KW-1185">Reference proteome</keyword>
<proteinExistence type="predicted"/>
<feature type="signal peptide" evidence="1">
    <location>
        <begin position="1"/>
        <end position="18"/>
    </location>
</feature>
<feature type="chain" id="PRO_5017997938" description="Hydrophobin 3" evidence="1">
    <location>
        <begin position="19"/>
        <end position="82"/>
    </location>
</feature>
<accession>A0A3M2QSY8</accession>
<evidence type="ECO:0008006" key="4">
    <source>
        <dbReference type="Google" id="ProtNLM"/>
    </source>
</evidence>
<gene>
    <name evidence="2" type="ORF">CDV36_016359</name>
</gene>
<protein>
    <recommendedName>
        <fullName evidence="4">Hydrophobin 3</fullName>
    </recommendedName>
</protein>
<comment type="caution">
    <text evidence="2">The sequence shown here is derived from an EMBL/GenBank/DDBJ whole genome shotgun (WGS) entry which is preliminary data.</text>
</comment>
<name>A0A3M2QSY8_9HYPO</name>